<sequence length="444" mass="47095">MALFVNNSHSLFSFAFVFTLSSLCLFTEAYNGGFTVDLIHRDSPKSPFYNSSETPSQRLTKSLRRSFHRAKQFNPASSSYSPNAAESEIIADNGEYLMKLGLGTPSVEVLAIADTGSDLIWTQCKPCSQCFNQSSPIFDPKSSKTYKDISCSSDQCQSLPDTSCSDDGSSCQYNVRYGDSSNSNGNLAVETITLGSSTDGRPVALPNSTFGCGHNNELIYQGNTSGIVGLGGGAVSLVSQIGSGKFSYCLLPISNSDSNSTSKLKFGNNAVVSGPGTVSTPLVSGGGGMDTFYFLKLEAISVADERIDFNGSSGGDGEGNIIIDSGTTLTLLPQDFYSSFESAVSSKIDAKQTNDPSGTLNLCYEAESGSDFNVPDITVHFTDADVKLSSLNTFVMVAEGVVCLAFHSSDSLSIFGNLAQMNFLVGYDVEEHSLSFKPTDCSKA</sequence>
<evidence type="ECO:0000256" key="5">
    <source>
        <dbReference type="ARBA" id="ARBA00022729"/>
    </source>
</evidence>
<dbReference type="Proteomes" id="UP000593562">
    <property type="component" value="Unassembled WGS sequence"/>
</dbReference>
<dbReference type="SUPFAM" id="SSF50630">
    <property type="entry name" value="Acid proteases"/>
    <property type="match status" value="1"/>
</dbReference>
<keyword evidence="12" id="KW-1185">Reference proteome</keyword>
<reference evidence="11 12" key="1">
    <citation type="journal article" date="2020" name="Nat. Commun.">
        <title>Genome of Tripterygium wilfordii and identification of cytochrome P450 involved in triptolide biosynthesis.</title>
        <authorList>
            <person name="Tu L."/>
            <person name="Su P."/>
            <person name="Zhang Z."/>
            <person name="Gao L."/>
            <person name="Wang J."/>
            <person name="Hu T."/>
            <person name="Zhou J."/>
            <person name="Zhang Y."/>
            <person name="Zhao Y."/>
            <person name="Liu Y."/>
            <person name="Song Y."/>
            <person name="Tong Y."/>
            <person name="Lu Y."/>
            <person name="Yang J."/>
            <person name="Xu C."/>
            <person name="Jia M."/>
            <person name="Peters R.J."/>
            <person name="Huang L."/>
            <person name="Gao W."/>
        </authorList>
    </citation>
    <scope>NUCLEOTIDE SEQUENCE [LARGE SCALE GENOMIC DNA]</scope>
    <source>
        <strain evidence="12">cv. XIE 37</strain>
        <tissue evidence="11">Leaf</tissue>
    </source>
</reference>
<keyword evidence="4 11" id="KW-0645">Protease</keyword>
<proteinExistence type="inferred from homology"/>
<dbReference type="FunFam" id="2.40.70.10:FF:000016">
    <property type="entry name" value="Probable aspartic protease At2g35615"/>
    <property type="match status" value="1"/>
</dbReference>
<keyword evidence="8" id="KW-0325">Glycoprotein</keyword>
<keyword evidence="5 9" id="KW-0732">Signal</keyword>
<dbReference type="Pfam" id="PF14543">
    <property type="entry name" value="TAXi_N"/>
    <property type="match status" value="1"/>
</dbReference>
<evidence type="ECO:0000256" key="3">
    <source>
        <dbReference type="ARBA" id="ARBA00022525"/>
    </source>
</evidence>
<dbReference type="EMBL" id="JAAARO010000004">
    <property type="protein sequence ID" value="KAF5749268.1"/>
    <property type="molecule type" value="Genomic_DNA"/>
</dbReference>
<evidence type="ECO:0000256" key="2">
    <source>
        <dbReference type="ARBA" id="ARBA00007447"/>
    </source>
</evidence>
<evidence type="ECO:0000313" key="12">
    <source>
        <dbReference type="Proteomes" id="UP000593562"/>
    </source>
</evidence>
<keyword evidence="7" id="KW-0378">Hydrolase</keyword>
<dbReference type="InterPro" id="IPR051708">
    <property type="entry name" value="Plant_Aspart_Prot_A1"/>
</dbReference>
<dbReference type="CDD" id="cd05476">
    <property type="entry name" value="pepsin_A_like_plant"/>
    <property type="match status" value="1"/>
</dbReference>
<feature type="chain" id="PRO_5029502596" evidence="9">
    <location>
        <begin position="30"/>
        <end position="444"/>
    </location>
</feature>
<feature type="signal peptide" evidence="9">
    <location>
        <begin position="1"/>
        <end position="29"/>
    </location>
</feature>
<evidence type="ECO:0000313" key="11">
    <source>
        <dbReference type="EMBL" id="KAF5749268.1"/>
    </source>
</evidence>
<dbReference type="InterPro" id="IPR021109">
    <property type="entry name" value="Peptidase_aspartic_dom_sf"/>
</dbReference>
<dbReference type="Gene3D" id="2.40.70.10">
    <property type="entry name" value="Acid Proteases"/>
    <property type="match status" value="2"/>
</dbReference>
<dbReference type="PANTHER" id="PTHR47967:SF66">
    <property type="entry name" value="ASPARTIC PROTEINASE CDR1-RELATED"/>
    <property type="match status" value="1"/>
</dbReference>
<comment type="caution">
    <text evidence="11">The sequence shown here is derived from an EMBL/GenBank/DDBJ whole genome shotgun (WGS) entry which is preliminary data.</text>
</comment>
<evidence type="ECO:0000256" key="7">
    <source>
        <dbReference type="ARBA" id="ARBA00022801"/>
    </source>
</evidence>
<dbReference type="InterPro" id="IPR033121">
    <property type="entry name" value="PEPTIDASE_A1"/>
</dbReference>
<dbReference type="InterPro" id="IPR034161">
    <property type="entry name" value="Pepsin-like_plant"/>
</dbReference>
<comment type="similarity">
    <text evidence="2">Belongs to the peptidase A1 family.</text>
</comment>
<dbReference type="PROSITE" id="PS00141">
    <property type="entry name" value="ASP_PROTEASE"/>
    <property type="match status" value="1"/>
</dbReference>
<evidence type="ECO:0000256" key="4">
    <source>
        <dbReference type="ARBA" id="ARBA00022670"/>
    </source>
</evidence>
<evidence type="ECO:0000256" key="6">
    <source>
        <dbReference type="ARBA" id="ARBA00022750"/>
    </source>
</evidence>
<dbReference type="FunFam" id="2.40.70.10:FF:000050">
    <property type="entry name" value="Aspartic proteinase CDR1"/>
    <property type="match status" value="1"/>
</dbReference>
<dbReference type="OrthoDB" id="2747330at2759"/>
<organism evidence="11 12">
    <name type="scientific">Tripterygium wilfordii</name>
    <name type="common">Thunder God vine</name>
    <dbReference type="NCBI Taxonomy" id="458696"/>
    <lineage>
        <taxon>Eukaryota</taxon>
        <taxon>Viridiplantae</taxon>
        <taxon>Streptophyta</taxon>
        <taxon>Embryophyta</taxon>
        <taxon>Tracheophyta</taxon>
        <taxon>Spermatophyta</taxon>
        <taxon>Magnoliopsida</taxon>
        <taxon>eudicotyledons</taxon>
        <taxon>Gunneridae</taxon>
        <taxon>Pentapetalae</taxon>
        <taxon>rosids</taxon>
        <taxon>fabids</taxon>
        <taxon>Celastrales</taxon>
        <taxon>Celastraceae</taxon>
        <taxon>Tripterygium</taxon>
    </lineage>
</organism>
<evidence type="ECO:0000256" key="9">
    <source>
        <dbReference type="SAM" id="SignalP"/>
    </source>
</evidence>
<dbReference type="InterPro" id="IPR032861">
    <property type="entry name" value="TAXi_N"/>
</dbReference>
<dbReference type="Pfam" id="PF14541">
    <property type="entry name" value="TAXi_C"/>
    <property type="match status" value="1"/>
</dbReference>
<comment type="subcellular location">
    <subcellularLocation>
        <location evidence="1">Secreted</location>
    </subcellularLocation>
</comment>
<dbReference type="GO" id="GO:0004190">
    <property type="term" value="F:aspartic-type endopeptidase activity"/>
    <property type="evidence" value="ECO:0007669"/>
    <property type="project" value="UniProtKB-KW"/>
</dbReference>
<keyword evidence="6" id="KW-0064">Aspartyl protease</keyword>
<evidence type="ECO:0000256" key="1">
    <source>
        <dbReference type="ARBA" id="ARBA00004613"/>
    </source>
</evidence>
<dbReference type="InParanoid" id="A0A7J7DSC2"/>
<feature type="domain" description="Peptidase A1" evidence="10">
    <location>
        <begin position="96"/>
        <end position="437"/>
    </location>
</feature>
<dbReference type="InterPro" id="IPR032799">
    <property type="entry name" value="TAXi_C"/>
</dbReference>
<protein>
    <submittedName>
        <fullName evidence="11">Putative Eukaryotic aspartyl protease family protein</fullName>
    </submittedName>
</protein>
<dbReference type="GO" id="GO:0006508">
    <property type="term" value="P:proteolysis"/>
    <property type="evidence" value="ECO:0007669"/>
    <property type="project" value="UniProtKB-KW"/>
</dbReference>
<dbReference type="GO" id="GO:0005576">
    <property type="term" value="C:extracellular region"/>
    <property type="evidence" value="ECO:0007669"/>
    <property type="project" value="UniProtKB-SubCell"/>
</dbReference>
<keyword evidence="3" id="KW-0964">Secreted</keyword>
<dbReference type="PROSITE" id="PS51767">
    <property type="entry name" value="PEPTIDASE_A1"/>
    <property type="match status" value="1"/>
</dbReference>
<dbReference type="AlphaFoldDB" id="A0A7J7DSC2"/>
<name>A0A7J7DSC2_TRIWF</name>
<accession>A0A7J7DSC2</accession>
<dbReference type="FunCoup" id="A0A7J7DSC2">
    <property type="interactions" value="102"/>
</dbReference>
<evidence type="ECO:0000259" key="10">
    <source>
        <dbReference type="PROSITE" id="PS51767"/>
    </source>
</evidence>
<evidence type="ECO:0000256" key="8">
    <source>
        <dbReference type="ARBA" id="ARBA00023180"/>
    </source>
</evidence>
<gene>
    <name evidence="11" type="ORF">HS088_TW04G01233</name>
</gene>
<dbReference type="InterPro" id="IPR001969">
    <property type="entry name" value="Aspartic_peptidase_AS"/>
</dbReference>
<dbReference type="PANTHER" id="PTHR47967">
    <property type="entry name" value="OS07G0603500 PROTEIN-RELATED"/>
    <property type="match status" value="1"/>
</dbReference>